<name>A0ABV6H4I9_9ACTN</name>
<protein>
    <submittedName>
        <fullName evidence="1">Uncharacterized protein</fullName>
    </submittedName>
</protein>
<evidence type="ECO:0000313" key="2">
    <source>
        <dbReference type="Proteomes" id="UP001589783"/>
    </source>
</evidence>
<gene>
    <name evidence="1" type="ORF">ACFFJD_02820</name>
</gene>
<dbReference type="EMBL" id="JBHLWV010000011">
    <property type="protein sequence ID" value="MFC0313786.1"/>
    <property type="molecule type" value="Genomic_DNA"/>
</dbReference>
<accession>A0ABV6H4I9</accession>
<sequence>MSDDLERLQRWIDSGGLFRVLRRRGGEYTVALCTCDGGAQMDRVVTDDPGLPAWRAAHVDSELEPA</sequence>
<comment type="caution">
    <text evidence="1">The sequence shown here is derived from an EMBL/GenBank/DDBJ whole genome shotgun (WGS) entry which is preliminary data.</text>
</comment>
<dbReference type="Proteomes" id="UP001589783">
    <property type="component" value="Unassembled WGS sequence"/>
</dbReference>
<evidence type="ECO:0000313" key="1">
    <source>
        <dbReference type="EMBL" id="MFC0313786.1"/>
    </source>
</evidence>
<dbReference type="RefSeq" id="WP_382360607.1">
    <property type="nucleotide sequence ID" value="NZ_JBHLWV010000011.1"/>
</dbReference>
<keyword evidence="2" id="KW-1185">Reference proteome</keyword>
<proteinExistence type="predicted"/>
<reference evidence="1 2" key="1">
    <citation type="submission" date="2024-09" db="EMBL/GenBank/DDBJ databases">
        <authorList>
            <person name="Sun Q."/>
            <person name="Mori K."/>
        </authorList>
    </citation>
    <scope>NUCLEOTIDE SEQUENCE [LARGE SCALE GENOMIC DNA]</scope>
    <source>
        <strain evidence="1 2">CCM 7957</strain>
    </source>
</reference>
<organism evidence="1 2">
    <name type="scientific">Gordonia phosphorivorans</name>
    <dbReference type="NCBI Taxonomy" id="1056982"/>
    <lineage>
        <taxon>Bacteria</taxon>
        <taxon>Bacillati</taxon>
        <taxon>Actinomycetota</taxon>
        <taxon>Actinomycetes</taxon>
        <taxon>Mycobacteriales</taxon>
        <taxon>Gordoniaceae</taxon>
        <taxon>Gordonia</taxon>
    </lineage>
</organism>